<proteinExistence type="predicted"/>
<gene>
    <name evidence="2" type="ORF">ACFPM7_00100</name>
</gene>
<sequence length="243" mass="26033">MQPAVVAHRGASAHAAEHTLAAYDLAIAQGADALECDVRLTRDGHLVCVHDRRVDRTTNAKGVVSTLSLAELSLLDYGGEIGVLTLDALLGLAADHGVPLFVETKHPVRYGGQVEARLVELLATRGLARPSTKEESPVVVMSFSTLAVRRVRALAPRLPTVLLLTQLWPTLRDGTLPPWADHTGPSVAMLRRDPEYVARAADHGHATYTWTVDDPADVELCAGIGVRWLATNAPAATRATLAR</sequence>
<evidence type="ECO:0000259" key="1">
    <source>
        <dbReference type="PROSITE" id="PS51704"/>
    </source>
</evidence>
<evidence type="ECO:0000313" key="2">
    <source>
        <dbReference type="EMBL" id="MFC5285442.1"/>
    </source>
</evidence>
<reference evidence="3" key="1">
    <citation type="journal article" date="2019" name="Int. J. Syst. Evol. Microbiol.">
        <title>The Global Catalogue of Microorganisms (GCM) 10K type strain sequencing project: providing services to taxonomists for standard genome sequencing and annotation.</title>
        <authorList>
            <consortium name="The Broad Institute Genomics Platform"/>
            <consortium name="The Broad Institute Genome Sequencing Center for Infectious Disease"/>
            <person name="Wu L."/>
            <person name="Ma J."/>
        </authorList>
    </citation>
    <scope>NUCLEOTIDE SEQUENCE [LARGE SCALE GENOMIC DNA]</scope>
    <source>
        <strain evidence="3">CCUG 59778</strain>
    </source>
</reference>
<dbReference type="Proteomes" id="UP001596157">
    <property type="component" value="Unassembled WGS sequence"/>
</dbReference>
<dbReference type="SUPFAM" id="SSF51695">
    <property type="entry name" value="PLC-like phosphodiesterases"/>
    <property type="match status" value="1"/>
</dbReference>
<protein>
    <submittedName>
        <fullName evidence="2">Glycerophosphodiester phosphodiesterase</fullName>
    </submittedName>
</protein>
<keyword evidence="3" id="KW-1185">Reference proteome</keyword>
<feature type="domain" description="GP-PDE" evidence="1">
    <location>
        <begin position="3"/>
        <end position="241"/>
    </location>
</feature>
<dbReference type="PANTHER" id="PTHR46211:SF13">
    <property type="entry name" value="GLYCEROPHOSPHODIESTER PHOSPHODIESTERASE 1-RELATED"/>
    <property type="match status" value="1"/>
</dbReference>
<dbReference type="PANTHER" id="PTHR46211">
    <property type="entry name" value="GLYCEROPHOSPHORYL DIESTER PHOSPHODIESTERASE"/>
    <property type="match status" value="1"/>
</dbReference>
<organism evidence="2 3">
    <name type="scientific">Actinokineospora guangxiensis</name>
    <dbReference type="NCBI Taxonomy" id="1490288"/>
    <lineage>
        <taxon>Bacteria</taxon>
        <taxon>Bacillati</taxon>
        <taxon>Actinomycetota</taxon>
        <taxon>Actinomycetes</taxon>
        <taxon>Pseudonocardiales</taxon>
        <taxon>Pseudonocardiaceae</taxon>
        <taxon>Actinokineospora</taxon>
    </lineage>
</organism>
<dbReference type="Gene3D" id="3.20.20.190">
    <property type="entry name" value="Phosphatidylinositol (PI) phosphodiesterase"/>
    <property type="match status" value="1"/>
</dbReference>
<dbReference type="Pfam" id="PF03009">
    <property type="entry name" value="GDPD"/>
    <property type="match status" value="1"/>
</dbReference>
<dbReference type="InterPro" id="IPR030395">
    <property type="entry name" value="GP_PDE_dom"/>
</dbReference>
<name>A0ABW0EER0_9PSEU</name>
<dbReference type="InterPro" id="IPR017946">
    <property type="entry name" value="PLC-like_Pdiesterase_TIM-brl"/>
</dbReference>
<evidence type="ECO:0000313" key="3">
    <source>
        <dbReference type="Proteomes" id="UP001596157"/>
    </source>
</evidence>
<dbReference type="EMBL" id="JBHSKF010000001">
    <property type="protein sequence ID" value="MFC5285442.1"/>
    <property type="molecule type" value="Genomic_DNA"/>
</dbReference>
<dbReference type="RefSeq" id="WP_378242380.1">
    <property type="nucleotide sequence ID" value="NZ_JBHSKF010000001.1"/>
</dbReference>
<comment type="caution">
    <text evidence="2">The sequence shown here is derived from an EMBL/GenBank/DDBJ whole genome shotgun (WGS) entry which is preliminary data.</text>
</comment>
<dbReference type="PROSITE" id="PS51704">
    <property type="entry name" value="GP_PDE"/>
    <property type="match status" value="1"/>
</dbReference>
<accession>A0ABW0EER0</accession>